<comment type="caution">
    <text evidence="2">The sequence shown here is derived from an EMBL/GenBank/DDBJ whole genome shotgun (WGS) entry which is preliminary data.</text>
</comment>
<dbReference type="AlphaFoldDB" id="A0AAV7Q5L9"/>
<reference evidence="2" key="1">
    <citation type="journal article" date="2022" name="bioRxiv">
        <title>Sequencing and chromosome-scale assembly of the giantPleurodeles waltlgenome.</title>
        <authorList>
            <person name="Brown T."/>
            <person name="Elewa A."/>
            <person name="Iarovenko S."/>
            <person name="Subramanian E."/>
            <person name="Araus A.J."/>
            <person name="Petzold A."/>
            <person name="Susuki M."/>
            <person name="Suzuki K.-i.T."/>
            <person name="Hayashi T."/>
            <person name="Toyoda A."/>
            <person name="Oliveira C."/>
            <person name="Osipova E."/>
            <person name="Leigh N.D."/>
            <person name="Simon A."/>
            <person name="Yun M.H."/>
        </authorList>
    </citation>
    <scope>NUCLEOTIDE SEQUENCE</scope>
    <source>
        <strain evidence="2">20211129_DDA</strain>
        <tissue evidence="2">Liver</tissue>
    </source>
</reference>
<evidence type="ECO:0000256" key="1">
    <source>
        <dbReference type="SAM" id="MobiDB-lite"/>
    </source>
</evidence>
<keyword evidence="3" id="KW-1185">Reference proteome</keyword>
<evidence type="ECO:0000313" key="2">
    <source>
        <dbReference type="EMBL" id="KAJ1133453.1"/>
    </source>
</evidence>
<protein>
    <submittedName>
        <fullName evidence="2">Uncharacterized protein</fullName>
    </submittedName>
</protein>
<accession>A0AAV7Q5L9</accession>
<organism evidence="2 3">
    <name type="scientific">Pleurodeles waltl</name>
    <name type="common">Iberian ribbed newt</name>
    <dbReference type="NCBI Taxonomy" id="8319"/>
    <lineage>
        <taxon>Eukaryota</taxon>
        <taxon>Metazoa</taxon>
        <taxon>Chordata</taxon>
        <taxon>Craniata</taxon>
        <taxon>Vertebrata</taxon>
        <taxon>Euteleostomi</taxon>
        <taxon>Amphibia</taxon>
        <taxon>Batrachia</taxon>
        <taxon>Caudata</taxon>
        <taxon>Salamandroidea</taxon>
        <taxon>Salamandridae</taxon>
        <taxon>Pleurodelinae</taxon>
        <taxon>Pleurodeles</taxon>
    </lineage>
</organism>
<feature type="compositionally biased region" description="Basic and acidic residues" evidence="1">
    <location>
        <begin position="65"/>
        <end position="77"/>
    </location>
</feature>
<gene>
    <name evidence="2" type="ORF">NDU88_011744</name>
</gene>
<feature type="compositionally biased region" description="Basic and acidic residues" evidence="1">
    <location>
        <begin position="28"/>
        <end position="38"/>
    </location>
</feature>
<dbReference type="EMBL" id="JANPWB010000011">
    <property type="protein sequence ID" value="KAJ1133453.1"/>
    <property type="molecule type" value="Genomic_DNA"/>
</dbReference>
<dbReference type="Proteomes" id="UP001066276">
    <property type="component" value="Chromosome 7"/>
</dbReference>
<feature type="region of interest" description="Disordered" evidence="1">
    <location>
        <begin position="1"/>
        <end position="77"/>
    </location>
</feature>
<name>A0AAV7Q5L9_PLEWA</name>
<sequence length="89" mass="10178">MDTTTLALHPEQAIDQQDILPSFAASEVQKRNDVDAHPRGRASGKPARVQSDRDHAHKSVAHYNHTSERDKSRSPLKDEHLYSLQLWPW</sequence>
<proteinExistence type="predicted"/>
<evidence type="ECO:0000313" key="3">
    <source>
        <dbReference type="Proteomes" id="UP001066276"/>
    </source>
</evidence>